<comment type="similarity">
    <text evidence="1">Belongs to the class-II pyridoxal-phosphate-dependent aminotransferase family. Histidinol-phosphate aminotransferase subfamily.</text>
</comment>
<accession>A0ABT6UKB4</accession>
<comment type="caution">
    <text evidence="7">The sequence shown here is derived from an EMBL/GenBank/DDBJ whole genome shotgun (WGS) entry which is preliminary data.</text>
</comment>
<evidence type="ECO:0000256" key="4">
    <source>
        <dbReference type="ARBA" id="ARBA00022729"/>
    </source>
</evidence>
<dbReference type="NCBIfam" id="TIGR01409">
    <property type="entry name" value="TAT_signal_seq"/>
    <property type="match status" value="1"/>
</dbReference>
<evidence type="ECO:0000256" key="5">
    <source>
        <dbReference type="ARBA" id="ARBA00022898"/>
    </source>
</evidence>
<proteinExistence type="inferred from homology"/>
<evidence type="ECO:0000313" key="8">
    <source>
        <dbReference type="Proteomes" id="UP001229025"/>
    </source>
</evidence>
<dbReference type="RefSeq" id="WP_284726205.1">
    <property type="nucleotide sequence ID" value="NZ_JASCSA010000001.1"/>
</dbReference>
<dbReference type="InterPro" id="IPR050106">
    <property type="entry name" value="HistidinolP_aminotransfase"/>
</dbReference>
<dbReference type="InterPro" id="IPR015422">
    <property type="entry name" value="PyrdxlP-dep_Trfase_small"/>
</dbReference>
<dbReference type="Proteomes" id="UP001229025">
    <property type="component" value="Unassembled WGS sequence"/>
</dbReference>
<evidence type="ECO:0000259" key="6">
    <source>
        <dbReference type="Pfam" id="PF00155"/>
    </source>
</evidence>
<keyword evidence="3 7" id="KW-0808">Transferase</keyword>
<dbReference type="Pfam" id="PF00155">
    <property type="entry name" value="Aminotran_1_2"/>
    <property type="match status" value="1"/>
</dbReference>
<evidence type="ECO:0000256" key="1">
    <source>
        <dbReference type="ARBA" id="ARBA00007970"/>
    </source>
</evidence>
<gene>
    <name evidence="7" type="ORF">QLT01_02130</name>
</gene>
<dbReference type="EMBL" id="JASCSA010000001">
    <property type="protein sequence ID" value="MDI5883152.1"/>
    <property type="molecule type" value="Genomic_DNA"/>
</dbReference>
<evidence type="ECO:0000256" key="3">
    <source>
        <dbReference type="ARBA" id="ARBA00022679"/>
    </source>
</evidence>
<dbReference type="EC" id="2.6.1.9" evidence="7"/>
<sequence length="412" mass="44536">MTDVVEKDLQESSVVEAVEKGSPSSRSRRGFLGMSGAAIAGAALGQFLPGIPSALAKETAPAAAVLKPSAKSPVRLNYNENALGMAPSAQRAAAASIPHSNRYPFAHLGKLQSLVATHHKVPSESILFTPGSSDAIRASVLAHATPDTQLVIPELTYGDGALYAGFYDLAIRKVPSSREDWSFKISDMKQAVADHSGPSIVYLVNPNNPTSTIISSDELEAWVNDSRDDTLFIIDEAYAEFVNDPAFRSADHLIAGGAKNVLLLKTFSKIHAMAGLRVGYAVGDVDRLEHVSHYVEDDAMTLSYPGVMAATASMQSPEFLVHSKQSNDEARAIFTATLDELGWEYLPGQTNFVFHRISRPLKEFQAAMKERHVLIGRAFPPADGWCRMSLGTPEEMHYVAAVLREMKSKGIV</sequence>
<reference evidence="8" key="1">
    <citation type="submission" date="2023-07" db="EMBL/GenBank/DDBJ databases">
        <title>Genome-based characterization of strain KMM 296 and proposal for reclassification of Cobetia litoralis and Cobetia pacifica, and emended description of the species Cobetia amphilecti and Cobetia marina.</title>
        <authorList>
            <person name="Balabanova L."/>
            <person name="Nedashkovskaya O."/>
        </authorList>
    </citation>
    <scope>NUCLEOTIDE SEQUENCE [LARGE SCALE GENOMIC DNA]</scope>
    <source>
        <strain evidence="8">NRIC 0815</strain>
    </source>
</reference>
<dbReference type="InterPro" id="IPR006311">
    <property type="entry name" value="TAT_signal"/>
</dbReference>
<keyword evidence="5" id="KW-0663">Pyridoxal phosphate</keyword>
<dbReference type="SUPFAM" id="SSF53383">
    <property type="entry name" value="PLP-dependent transferases"/>
    <property type="match status" value="1"/>
</dbReference>
<evidence type="ECO:0000256" key="2">
    <source>
        <dbReference type="ARBA" id="ARBA00022576"/>
    </source>
</evidence>
<dbReference type="PANTHER" id="PTHR43643">
    <property type="entry name" value="HISTIDINOL-PHOSPHATE AMINOTRANSFERASE 2"/>
    <property type="match status" value="1"/>
</dbReference>
<dbReference type="InterPro" id="IPR019546">
    <property type="entry name" value="TAT_signal_bac_arc"/>
</dbReference>
<dbReference type="InterPro" id="IPR015421">
    <property type="entry name" value="PyrdxlP-dep_Trfase_major"/>
</dbReference>
<dbReference type="PROSITE" id="PS51318">
    <property type="entry name" value="TAT"/>
    <property type="match status" value="1"/>
</dbReference>
<keyword evidence="2 7" id="KW-0032">Aminotransferase</keyword>
<name>A0ABT6UKB4_9GAMM</name>
<keyword evidence="8" id="KW-1185">Reference proteome</keyword>
<dbReference type="GO" id="GO:0004400">
    <property type="term" value="F:histidinol-phosphate transaminase activity"/>
    <property type="evidence" value="ECO:0007669"/>
    <property type="project" value="UniProtKB-EC"/>
</dbReference>
<dbReference type="InterPro" id="IPR004839">
    <property type="entry name" value="Aminotransferase_I/II_large"/>
</dbReference>
<dbReference type="CDD" id="cd00609">
    <property type="entry name" value="AAT_like"/>
    <property type="match status" value="1"/>
</dbReference>
<protein>
    <submittedName>
        <fullName evidence="7">Histidinol-phosphate transaminase</fullName>
        <ecNumber evidence="7">2.6.1.9</ecNumber>
    </submittedName>
</protein>
<dbReference type="Gene3D" id="3.90.1150.10">
    <property type="entry name" value="Aspartate Aminotransferase, domain 1"/>
    <property type="match status" value="1"/>
</dbReference>
<organism evidence="7 8">
    <name type="scientific">Cobetia amphilecti</name>
    <dbReference type="NCBI Taxonomy" id="1055104"/>
    <lineage>
        <taxon>Bacteria</taxon>
        <taxon>Pseudomonadati</taxon>
        <taxon>Pseudomonadota</taxon>
        <taxon>Gammaproteobacteria</taxon>
        <taxon>Oceanospirillales</taxon>
        <taxon>Halomonadaceae</taxon>
        <taxon>Cobetia</taxon>
    </lineage>
</organism>
<dbReference type="InterPro" id="IPR015424">
    <property type="entry name" value="PyrdxlP-dep_Trfase"/>
</dbReference>
<evidence type="ECO:0000313" key="7">
    <source>
        <dbReference type="EMBL" id="MDI5883152.1"/>
    </source>
</evidence>
<dbReference type="PANTHER" id="PTHR43643:SF3">
    <property type="entry name" value="HISTIDINOL-PHOSPHATE AMINOTRANSFERASE"/>
    <property type="match status" value="1"/>
</dbReference>
<feature type="domain" description="Aminotransferase class I/classII large" evidence="6">
    <location>
        <begin position="74"/>
        <end position="402"/>
    </location>
</feature>
<dbReference type="Gene3D" id="3.40.640.10">
    <property type="entry name" value="Type I PLP-dependent aspartate aminotransferase-like (Major domain)"/>
    <property type="match status" value="1"/>
</dbReference>
<keyword evidence="4" id="KW-0732">Signal</keyword>